<reference evidence="3 4" key="1">
    <citation type="submission" date="2016-11" db="EMBL/GenBank/DDBJ databases">
        <title>Trade-off between light-utilization and light-protection in marine flavobacteria.</title>
        <authorList>
            <person name="Kumagai Y."/>
        </authorList>
    </citation>
    <scope>NUCLEOTIDE SEQUENCE [LARGE SCALE GENOMIC DNA]</scope>
    <source>
        <strain evidence="3 4">JCM 17109</strain>
    </source>
</reference>
<evidence type="ECO:0000313" key="4">
    <source>
        <dbReference type="Proteomes" id="UP000239532"/>
    </source>
</evidence>
<comment type="similarity">
    <text evidence="1 2">Belongs to the short-chain dehydrogenases/reductases (SDR) family.</text>
</comment>
<dbReference type="Pfam" id="PF00106">
    <property type="entry name" value="adh_short"/>
    <property type="match status" value="1"/>
</dbReference>
<dbReference type="Proteomes" id="UP000239532">
    <property type="component" value="Unassembled WGS sequence"/>
</dbReference>
<dbReference type="PRINTS" id="PR00080">
    <property type="entry name" value="SDRFAMILY"/>
</dbReference>
<evidence type="ECO:0000256" key="2">
    <source>
        <dbReference type="RuleBase" id="RU000363"/>
    </source>
</evidence>
<dbReference type="Gene3D" id="3.40.50.720">
    <property type="entry name" value="NAD(P)-binding Rossmann-like Domain"/>
    <property type="match status" value="1"/>
</dbReference>
<name>A0A2S9WSV7_9FLAO</name>
<dbReference type="GO" id="GO:0016616">
    <property type="term" value="F:oxidoreductase activity, acting on the CH-OH group of donors, NAD or NADP as acceptor"/>
    <property type="evidence" value="ECO:0007669"/>
    <property type="project" value="TreeGrafter"/>
</dbReference>
<proteinExistence type="inferred from homology"/>
<dbReference type="PANTHER" id="PTHR42760">
    <property type="entry name" value="SHORT-CHAIN DEHYDROGENASES/REDUCTASES FAMILY MEMBER"/>
    <property type="match status" value="1"/>
</dbReference>
<dbReference type="InterPro" id="IPR036291">
    <property type="entry name" value="NAD(P)-bd_dom_sf"/>
</dbReference>
<dbReference type="SUPFAM" id="SSF51735">
    <property type="entry name" value="NAD(P)-binding Rossmann-fold domains"/>
    <property type="match status" value="1"/>
</dbReference>
<evidence type="ECO:0000313" key="3">
    <source>
        <dbReference type="EMBL" id="PRP66555.1"/>
    </source>
</evidence>
<dbReference type="PRINTS" id="PR00081">
    <property type="entry name" value="GDHRDH"/>
</dbReference>
<dbReference type="InterPro" id="IPR002347">
    <property type="entry name" value="SDR_fam"/>
</dbReference>
<gene>
    <name evidence="3" type="ORF">BST86_05300</name>
</gene>
<comment type="caution">
    <text evidence="3">The sequence shown here is derived from an EMBL/GenBank/DDBJ whole genome shotgun (WGS) entry which is preliminary data.</text>
</comment>
<dbReference type="CDD" id="cd05233">
    <property type="entry name" value="SDR_c"/>
    <property type="match status" value="1"/>
</dbReference>
<accession>A0A2S9WSV7</accession>
<dbReference type="EMBL" id="MQUC01000003">
    <property type="protein sequence ID" value="PRP66555.1"/>
    <property type="molecule type" value="Genomic_DNA"/>
</dbReference>
<sequence>MDIQGKNALITGSSRGVGQQIALGLARLGCNIIVHGSQPSSNDKTLELLESFPIQTYSVHGNLADDQEVKALIHQVNNLNFPIDILYNNAGIMKDYHEDIWSHSTDEWMDTYKVNVVAMYQLCAAFVPAMIENNFGRVVNVTSRISGQPQLAPYGASKWAVDKLSQDLAVALENTAVRLNYFDPTWLKTDLGGEHADNPVEAVLPGALKPVLVENDGPNGQFFSAF</sequence>
<organism evidence="3 4">
    <name type="scientific">Nonlabens agnitus</name>
    <dbReference type="NCBI Taxonomy" id="870484"/>
    <lineage>
        <taxon>Bacteria</taxon>
        <taxon>Pseudomonadati</taxon>
        <taxon>Bacteroidota</taxon>
        <taxon>Flavobacteriia</taxon>
        <taxon>Flavobacteriales</taxon>
        <taxon>Flavobacteriaceae</taxon>
        <taxon>Nonlabens</taxon>
    </lineage>
</organism>
<dbReference type="AlphaFoldDB" id="A0A2S9WSV7"/>
<evidence type="ECO:0000256" key="1">
    <source>
        <dbReference type="ARBA" id="ARBA00006484"/>
    </source>
</evidence>
<keyword evidence="4" id="KW-1185">Reference proteome</keyword>
<dbReference type="OrthoDB" id="9804774at2"/>
<protein>
    <submittedName>
        <fullName evidence="3">Short-chain dehydrogenase</fullName>
    </submittedName>
</protein>
<dbReference type="RefSeq" id="WP_105982374.1">
    <property type="nucleotide sequence ID" value="NZ_MQUC01000003.1"/>
</dbReference>